<reference evidence="2 3" key="1">
    <citation type="submission" date="2023-07" db="EMBL/GenBank/DDBJ databases">
        <authorList>
            <person name="Girao M."/>
            <person name="Carvalho M.F."/>
        </authorList>
    </citation>
    <scope>NUCLEOTIDE SEQUENCE [LARGE SCALE GENOMIC DNA]</scope>
    <source>
        <strain evidence="2 3">66/93</strain>
    </source>
</reference>
<name>A0ABU7KI65_9ACTN</name>
<dbReference type="EMBL" id="JAUUCC010000001">
    <property type="protein sequence ID" value="MEE2048993.1"/>
    <property type="molecule type" value="Genomic_DNA"/>
</dbReference>
<dbReference type="Pfam" id="PF09848">
    <property type="entry name" value="SLFN-g3_helicase"/>
    <property type="match status" value="1"/>
</dbReference>
<dbReference type="InterPro" id="IPR018647">
    <property type="entry name" value="SLFN_3-like_DNA/RNA_helicase"/>
</dbReference>
<dbReference type="InterPro" id="IPR027417">
    <property type="entry name" value="P-loop_NTPase"/>
</dbReference>
<dbReference type="SMART" id="SM00382">
    <property type="entry name" value="AAA"/>
    <property type="match status" value="1"/>
</dbReference>
<gene>
    <name evidence="2" type="ORF">Q8A49_00590</name>
</gene>
<protein>
    <submittedName>
        <fullName evidence="2">DUF2075 domain-containing protein</fullName>
    </submittedName>
</protein>
<accession>A0ABU7KI65</accession>
<organism evidence="2 3">
    <name type="scientific">Nocardiopsis tropica</name>
    <dbReference type="NCBI Taxonomy" id="109330"/>
    <lineage>
        <taxon>Bacteria</taxon>
        <taxon>Bacillati</taxon>
        <taxon>Actinomycetota</taxon>
        <taxon>Actinomycetes</taxon>
        <taxon>Streptosporangiales</taxon>
        <taxon>Nocardiopsidaceae</taxon>
        <taxon>Nocardiopsis</taxon>
    </lineage>
</organism>
<dbReference type="RefSeq" id="WP_330156302.1">
    <property type="nucleotide sequence ID" value="NZ_BAAAJA010000006.1"/>
</dbReference>
<comment type="caution">
    <text evidence="2">The sequence shown here is derived from an EMBL/GenBank/DDBJ whole genome shotgun (WGS) entry which is preliminary data.</text>
</comment>
<dbReference type="SUPFAM" id="SSF52540">
    <property type="entry name" value="P-loop containing nucleoside triphosphate hydrolases"/>
    <property type="match status" value="2"/>
</dbReference>
<dbReference type="Proteomes" id="UP001348641">
    <property type="component" value="Unassembled WGS sequence"/>
</dbReference>
<evidence type="ECO:0000259" key="1">
    <source>
        <dbReference type="SMART" id="SM00382"/>
    </source>
</evidence>
<feature type="domain" description="AAA+ ATPase" evidence="1">
    <location>
        <begin position="272"/>
        <end position="413"/>
    </location>
</feature>
<evidence type="ECO:0000313" key="3">
    <source>
        <dbReference type="Proteomes" id="UP001348641"/>
    </source>
</evidence>
<dbReference type="InterPro" id="IPR003593">
    <property type="entry name" value="AAA+_ATPase"/>
</dbReference>
<proteinExistence type="predicted"/>
<sequence length="629" mass="70269">MSESSPDPLRYVHSGRVGDTAKYLEMPEFIDQCRDRYRAAGFGEPGESEVNSWRNSWPPLLRALVRAGLEDLWIYLEFGTPEGNSRFDALLLGSTGAGELAAVVVELKQWKQAASLSHDRVRVGGKGGDIRTHPVAQVAGYTTFLCYWFSSPDLSLDVRGLVFLHNADEKDVTPLRGLSQTGYGCPVLSGELVSRTPDGELLRELLRCSDARAVSDTQLKAFETSSWRPNRELLSLVADAIRRNPSFVLIGDQQDAFLQIRAKVDDALASGRQSVILVNGGPGSGKTALAMRLLGTYMGETEEGARYGTPSATLRRNVRLAAGVPGSSRLFDLPRGVLKGATLVILDEAHRLRRSGGDFGTYVRKNLANVPVVVVFLDERQRIRPTEGLGAWEVHRLAEDPRIDVVSHELRGSFRCNGSRAFSTWVDALFYDHPYSWSSPDYDLGVVRNPSEMEKWLEECLRQERRARISAGFCWSWDKVEEGQQHPGVRIEWQDAHTGHAHLWRRAWNLHEEEIGDEGEVVAPQSQLWATQPGGENQIGCVYTAQGLEYDDAGVILGPDLVRRGDRWEARREKSHDPAMTRVGAEEYLELALNTYRVLMTRGMRSCRLYSTDEETQEFLTSLMPPTPV</sequence>
<evidence type="ECO:0000313" key="2">
    <source>
        <dbReference type="EMBL" id="MEE2048993.1"/>
    </source>
</evidence>